<feature type="compositionally biased region" description="Basic and acidic residues" evidence="2">
    <location>
        <begin position="110"/>
        <end position="120"/>
    </location>
</feature>
<sequence>MKGSERKVSFSSPPIKSYASPNGSDENDRSNRQMGLNLQTQKKQAGKTFMSPTICAASKVSFPRKKVLAERNESLGSNSSNTHFSKSPCLDSKPSPKTISKACQKNSPNLDHKVASKDPSSHNTPLSYNSRDGTPSPGPYDPLNNYLSPRPQFLRYNPSRRKEIFLRLEMEGKEGDDGADTVSSDNSSLASSPSQEDEEIGDEYESLLEQEDEESDTECEEEAEEEVAWSLRGVLKYFLLSVVLLLSTSYISSMNSPVSAPAFEAPILGFHNLSFGIGEGFEVGYKFLDGKQEHLGLLSFTQAIADEVIEEEMTENASMGHIVNVSLELEDRIVEVEEMVEEENKKACEEELIMMEEASEELAENIELQEIEETGEQIEDVKEDGETHDVIVEELVETGEVFDEMVRDIEQQGQQTAEVVVFLQGDHQASLLSEGTDSSEEIRVVPKETSDTDMVQSQIMRFRNAVSVLEKWSESLALNLQEVNPLKGLNQRMGTEVFLKVAFGVLTISAIVASFALGSNIRRKGTAASKQSSLVDKQSTQPAVKEKPSLPLPVERVESKELAIPNTMPLITSAVESGAPSVELLAEFEVGVISRSLKSSAISSRMNDEVSSSHSYSSEKDLGNKDHQQGFSEMSAVNSTSSERSTAKKKHLGKELGSNDSIHFITILFVCCIQQAGAKGEGRNKEVTTPLRRSARIRNRVDIVSP</sequence>
<feature type="compositionally biased region" description="Polar residues" evidence="2">
    <location>
        <begin position="121"/>
        <end position="133"/>
    </location>
</feature>
<keyword evidence="3" id="KW-0812">Transmembrane</keyword>
<organism evidence="4 5">
    <name type="scientific">Gossypium lobatum</name>
    <dbReference type="NCBI Taxonomy" id="34289"/>
    <lineage>
        <taxon>Eukaryota</taxon>
        <taxon>Viridiplantae</taxon>
        <taxon>Streptophyta</taxon>
        <taxon>Embryophyta</taxon>
        <taxon>Tracheophyta</taxon>
        <taxon>Spermatophyta</taxon>
        <taxon>Magnoliopsida</taxon>
        <taxon>eudicotyledons</taxon>
        <taxon>Gunneridae</taxon>
        <taxon>Pentapetalae</taxon>
        <taxon>rosids</taxon>
        <taxon>malvids</taxon>
        <taxon>Malvales</taxon>
        <taxon>Malvaceae</taxon>
        <taxon>Malvoideae</taxon>
        <taxon>Gossypium</taxon>
    </lineage>
</organism>
<feature type="transmembrane region" description="Helical" evidence="3">
    <location>
        <begin position="497"/>
        <end position="517"/>
    </location>
</feature>
<evidence type="ECO:0000313" key="4">
    <source>
        <dbReference type="EMBL" id="MBA0569894.1"/>
    </source>
</evidence>
<comment type="caution">
    <text evidence="4">The sequence shown here is derived from an EMBL/GenBank/DDBJ whole genome shotgun (WGS) entry which is preliminary data.</text>
</comment>
<keyword evidence="3" id="KW-0472">Membrane</keyword>
<name>A0A7J8MZ08_9ROSI</name>
<feature type="region of interest" description="Disordered" evidence="2">
    <location>
        <begin position="171"/>
        <end position="202"/>
    </location>
</feature>
<feature type="compositionally biased region" description="Basic and acidic residues" evidence="2">
    <location>
        <begin position="617"/>
        <end position="628"/>
    </location>
</feature>
<keyword evidence="1" id="KW-0175">Coiled coil</keyword>
<feature type="region of interest" description="Disordered" evidence="2">
    <location>
        <begin position="1"/>
        <end position="50"/>
    </location>
</feature>
<feature type="compositionally biased region" description="Polar residues" evidence="2">
    <location>
        <begin position="629"/>
        <end position="644"/>
    </location>
</feature>
<dbReference type="EMBL" id="JABEZX010000011">
    <property type="protein sequence ID" value="MBA0569894.1"/>
    <property type="molecule type" value="Genomic_DNA"/>
</dbReference>
<feature type="region of interest" description="Disordered" evidence="2">
    <location>
        <begin position="528"/>
        <end position="548"/>
    </location>
</feature>
<feature type="region of interest" description="Disordered" evidence="2">
    <location>
        <begin position="603"/>
        <end position="653"/>
    </location>
</feature>
<feature type="coiled-coil region" evidence="1">
    <location>
        <begin position="326"/>
        <end position="372"/>
    </location>
</feature>
<dbReference type="PANTHER" id="PTHR34775">
    <property type="entry name" value="TRANSMEMBRANE PROTEIN"/>
    <property type="match status" value="1"/>
</dbReference>
<dbReference type="PANTHER" id="PTHR34775:SF6">
    <property type="entry name" value="TRANSMEMBRANE PROTEIN"/>
    <property type="match status" value="1"/>
</dbReference>
<reference evidence="4 5" key="1">
    <citation type="journal article" date="2019" name="Genome Biol. Evol.">
        <title>Insights into the evolution of the New World diploid cottons (Gossypium, subgenus Houzingenia) based on genome sequencing.</title>
        <authorList>
            <person name="Grover C.E."/>
            <person name="Arick M.A. 2nd"/>
            <person name="Thrash A."/>
            <person name="Conover J.L."/>
            <person name="Sanders W.S."/>
            <person name="Peterson D.G."/>
            <person name="Frelichowski J.E."/>
            <person name="Scheffler J.A."/>
            <person name="Scheffler B.E."/>
            <person name="Wendel J.F."/>
        </authorList>
    </citation>
    <scope>NUCLEOTIDE SEQUENCE [LARGE SCALE GENOMIC DNA]</scope>
    <source>
        <strain evidence="4">157</strain>
        <tissue evidence="4">Leaf</tissue>
    </source>
</reference>
<protein>
    <submittedName>
        <fullName evidence="4">Uncharacterized protein</fullName>
    </submittedName>
</protein>
<feature type="compositionally biased region" description="Low complexity" evidence="2">
    <location>
        <begin position="183"/>
        <end position="194"/>
    </location>
</feature>
<evidence type="ECO:0000256" key="3">
    <source>
        <dbReference type="SAM" id="Phobius"/>
    </source>
</evidence>
<accession>A0A7J8MZ08</accession>
<keyword evidence="3" id="KW-1133">Transmembrane helix</keyword>
<feature type="region of interest" description="Disordered" evidence="2">
    <location>
        <begin position="71"/>
        <end position="153"/>
    </location>
</feature>
<feature type="compositionally biased region" description="Polar residues" evidence="2">
    <location>
        <begin position="74"/>
        <end position="85"/>
    </location>
</feature>
<keyword evidence="5" id="KW-1185">Reference proteome</keyword>
<feature type="compositionally biased region" description="Polar residues" evidence="2">
    <location>
        <begin position="95"/>
        <end position="109"/>
    </location>
</feature>
<dbReference type="Proteomes" id="UP000593572">
    <property type="component" value="Unassembled WGS sequence"/>
</dbReference>
<evidence type="ECO:0000256" key="1">
    <source>
        <dbReference type="SAM" id="Coils"/>
    </source>
</evidence>
<gene>
    <name evidence="4" type="ORF">Golob_003593</name>
</gene>
<proteinExistence type="predicted"/>
<feature type="compositionally biased region" description="Polar residues" evidence="2">
    <location>
        <begin position="9"/>
        <end position="24"/>
    </location>
</feature>
<feature type="compositionally biased region" description="Polar residues" evidence="2">
    <location>
        <begin position="528"/>
        <end position="542"/>
    </location>
</feature>
<evidence type="ECO:0000313" key="5">
    <source>
        <dbReference type="Proteomes" id="UP000593572"/>
    </source>
</evidence>
<feature type="compositionally biased region" description="Polar residues" evidence="2">
    <location>
        <begin position="32"/>
        <end position="43"/>
    </location>
</feature>
<evidence type="ECO:0000256" key="2">
    <source>
        <dbReference type="SAM" id="MobiDB-lite"/>
    </source>
</evidence>
<dbReference type="AlphaFoldDB" id="A0A7J8MZ08"/>